<evidence type="ECO:0000313" key="1">
    <source>
        <dbReference type="EMBL" id="MBA2225396.1"/>
    </source>
</evidence>
<name>A0A7V9AAR3_9BACT</name>
<dbReference type="AlphaFoldDB" id="A0A7V9AAR3"/>
<proteinExistence type="predicted"/>
<keyword evidence="2" id="KW-1185">Reference proteome</keyword>
<dbReference type="EMBL" id="JACEFB010000002">
    <property type="protein sequence ID" value="MBA2225396.1"/>
    <property type="molecule type" value="Genomic_DNA"/>
</dbReference>
<protein>
    <submittedName>
        <fullName evidence="1">Uncharacterized protein</fullName>
    </submittedName>
</protein>
<accession>A0A7V9AAR3</accession>
<sequence length="83" mass="9695">MVQTLSHLYIILELTSGNEVRQGMEKEAMKQFAEGCHISRRWILENSRYKVDVLYGVGHMKYKFLEHLFVLGGPQPPTYQQKP</sequence>
<organism evidence="1 2">
    <name type="scientific">Thermogemmata fonticola</name>
    <dbReference type="NCBI Taxonomy" id="2755323"/>
    <lineage>
        <taxon>Bacteria</taxon>
        <taxon>Pseudomonadati</taxon>
        <taxon>Planctomycetota</taxon>
        <taxon>Planctomycetia</taxon>
        <taxon>Gemmatales</taxon>
        <taxon>Gemmataceae</taxon>
        <taxon>Thermogemmata</taxon>
    </lineage>
</organism>
<dbReference type="Proteomes" id="UP000542342">
    <property type="component" value="Unassembled WGS sequence"/>
</dbReference>
<reference evidence="1 2" key="1">
    <citation type="submission" date="2020-07" db="EMBL/GenBank/DDBJ databases">
        <title>Thermogemmata thermophila gen. nov., sp. nov., a novel moderate thermophilic planctomycete from a Kamchatka hot spring.</title>
        <authorList>
            <person name="Elcheninov A.G."/>
            <person name="Podosokorskaya O.A."/>
            <person name="Kovaleva O.L."/>
            <person name="Novikov A."/>
            <person name="Bonch-Osmolovskaya E.A."/>
            <person name="Toshchakov S.V."/>
            <person name="Kublanov I.V."/>
        </authorList>
    </citation>
    <scope>NUCLEOTIDE SEQUENCE [LARGE SCALE GENOMIC DNA]</scope>
    <source>
        <strain evidence="1 2">2918</strain>
    </source>
</reference>
<dbReference type="RefSeq" id="WP_194536823.1">
    <property type="nucleotide sequence ID" value="NZ_JACEFB010000002.1"/>
</dbReference>
<comment type="caution">
    <text evidence="1">The sequence shown here is derived from an EMBL/GenBank/DDBJ whole genome shotgun (WGS) entry which is preliminary data.</text>
</comment>
<evidence type="ECO:0000313" key="2">
    <source>
        <dbReference type="Proteomes" id="UP000542342"/>
    </source>
</evidence>
<gene>
    <name evidence="1" type="ORF">H0921_04370</name>
</gene>